<dbReference type="SUPFAM" id="SSF54534">
    <property type="entry name" value="FKBP-like"/>
    <property type="match status" value="2"/>
</dbReference>
<dbReference type="FunFam" id="1.25.40.10:FF:000008">
    <property type="entry name" value="Peptidylprolyl isomerase"/>
    <property type="match status" value="1"/>
</dbReference>
<dbReference type="SMART" id="SM00028">
    <property type="entry name" value="TPR"/>
    <property type="match status" value="3"/>
</dbReference>
<dbReference type="Gene3D" id="3.10.50.40">
    <property type="match status" value="2"/>
</dbReference>
<feature type="domain" description="PPIase FKBP-type" evidence="9">
    <location>
        <begin position="149"/>
        <end position="235"/>
    </location>
</feature>
<dbReference type="InterPro" id="IPR001179">
    <property type="entry name" value="PPIase_FKBP_dom"/>
</dbReference>
<dbReference type="OrthoDB" id="433738at2759"/>
<dbReference type="PROSITE" id="PS50005">
    <property type="entry name" value="TPR"/>
    <property type="match status" value="2"/>
</dbReference>
<evidence type="ECO:0000256" key="3">
    <source>
        <dbReference type="ARBA" id="ARBA00022737"/>
    </source>
</evidence>
<dbReference type="Gene3D" id="1.25.40.10">
    <property type="entry name" value="Tetratricopeptide repeat domain"/>
    <property type="match status" value="1"/>
</dbReference>
<feature type="repeat" description="TPR" evidence="8">
    <location>
        <begin position="297"/>
        <end position="330"/>
    </location>
</feature>
<evidence type="ECO:0000256" key="7">
    <source>
        <dbReference type="PROSITE-ProRule" id="PRU00277"/>
    </source>
</evidence>
<evidence type="ECO:0000256" key="4">
    <source>
        <dbReference type="ARBA" id="ARBA00022803"/>
    </source>
</evidence>
<dbReference type="FunFam" id="3.10.50.40:FF:000025">
    <property type="entry name" value="Peptidylprolyl isomerase"/>
    <property type="match status" value="1"/>
</dbReference>
<dbReference type="InterPro" id="IPR050754">
    <property type="entry name" value="FKBP4/5/8-like"/>
</dbReference>
<keyword evidence="6 7" id="KW-0413">Isomerase</keyword>
<proteinExistence type="predicted"/>
<feature type="domain" description="PPIase FKBP-type" evidence="9">
    <location>
        <begin position="31"/>
        <end position="119"/>
    </location>
</feature>
<evidence type="ECO:0000256" key="5">
    <source>
        <dbReference type="ARBA" id="ARBA00023110"/>
    </source>
</evidence>
<dbReference type="InterPro" id="IPR046357">
    <property type="entry name" value="PPIase_dom_sf"/>
</dbReference>
<dbReference type="FunFam" id="3.10.50.40:FF:000013">
    <property type="entry name" value="Peptidylprolyl isomerase"/>
    <property type="match status" value="1"/>
</dbReference>
<dbReference type="InterPro" id="IPR019734">
    <property type="entry name" value="TPR_rpt"/>
</dbReference>
<dbReference type="GO" id="GO:0003755">
    <property type="term" value="F:peptidyl-prolyl cis-trans isomerase activity"/>
    <property type="evidence" value="ECO:0007669"/>
    <property type="project" value="UniProtKB-KW"/>
</dbReference>
<dbReference type="SUPFAM" id="SSF48452">
    <property type="entry name" value="TPR-like"/>
    <property type="match status" value="1"/>
</dbReference>
<gene>
    <name evidence="10" type="ORF">CEUTPL_LOCUS4825</name>
</gene>
<dbReference type="Pfam" id="PF13181">
    <property type="entry name" value="TPR_8"/>
    <property type="match status" value="2"/>
</dbReference>
<dbReference type="Proteomes" id="UP001152799">
    <property type="component" value="Chromosome 2"/>
</dbReference>
<evidence type="ECO:0000256" key="2">
    <source>
        <dbReference type="ARBA" id="ARBA00013194"/>
    </source>
</evidence>
<dbReference type="EMBL" id="OU892278">
    <property type="protein sequence ID" value="CAH1125938.1"/>
    <property type="molecule type" value="Genomic_DNA"/>
</dbReference>
<dbReference type="EC" id="5.2.1.8" evidence="2 7"/>
<evidence type="ECO:0000313" key="11">
    <source>
        <dbReference type="Proteomes" id="UP001152799"/>
    </source>
</evidence>
<keyword evidence="11" id="KW-1185">Reference proteome</keyword>
<evidence type="ECO:0000313" key="10">
    <source>
        <dbReference type="EMBL" id="CAH1125938.1"/>
    </source>
</evidence>
<feature type="repeat" description="TPR" evidence="8">
    <location>
        <begin position="331"/>
        <end position="364"/>
    </location>
</feature>
<dbReference type="PROSITE" id="PS50059">
    <property type="entry name" value="FKBP_PPIASE"/>
    <property type="match status" value="2"/>
</dbReference>
<keyword evidence="3" id="KW-0677">Repeat</keyword>
<dbReference type="InterPro" id="IPR011990">
    <property type="entry name" value="TPR-like_helical_dom_sf"/>
</dbReference>
<evidence type="ECO:0000259" key="9">
    <source>
        <dbReference type="PROSITE" id="PS50059"/>
    </source>
</evidence>
<comment type="catalytic activity">
    <reaction evidence="1 7">
        <text>[protein]-peptidylproline (omega=180) = [protein]-peptidylproline (omega=0)</text>
        <dbReference type="Rhea" id="RHEA:16237"/>
        <dbReference type="Rhea" id="RHEA-COMP:10747"/>
        <dbReference type="Rhea" id="RHEA-COMP:10748"/>
        <dbReference type="ChEBI" id="CHEBI:83833"/>
        <dbReference type="ChEBI" id="CHEBI:83834"/>
        <dbReference type="EC" id="5.2.1.8"/>
    </reaction>
</comment>
<dbReference type="PANTHER" id="PTHR46512">
    <property type="entry name" value="PEPTIDYLPROLYL ISOMERASE"/>
    <property type="match status" value="1"/>
</dbReference>
<dbReference type="PANTHER" id="PTHR46512:SF9">
    <property type="entry name" value="PEPTIDYLPROLYL ISOMERASE"/>
    <property type="match status" value="1"/>
</dbReference>
<dbReference type="AlphaFoldDB" id="A0A9P0GJQ3"/>
<evidence type="ECO:0000256" key="6">
    <source>
        <dbReference type="ARBA" id="ARBA00023235"/>
    </source>
</evidence>
<evidence type="ECO:0000256" key="8">
    <source>
        <dbReference type="PROSITE-ProRule" id="PRU00339"/>
    </source>
</evidence>
<organism evidence="10 11">
    <name type="scientific">Ceutorhynchus assimilis</name>
    <name type="common">cabbage seed weevil</name>
    <dbReference type="NCBI Taxonomy" id="467358"/>
    <lineage>
        <taxon>Eukaryota</taxon>
        <taxon>Metazoa</taxon>
        <taxon>Ecdysozoa</taxon>
        <taxon>Arthropoda</taxon>
        <taxon>Hexapoda</taxon>
        <taxon>Insecta</taxon>
        <taxon>Pterygota</taxon>
        <taxon>Neoptera</taxon>
        <taxon>Endopterygota</taxon>
        <taxon>Coleoptera</taxon>
        <taxon>Polyphaga</taxon>
        <taxon>Cucujiformia</taxon>
        <taxon>Curculionidae</taxon>
        <taxon>Ceutorhynchinae</taxon>
        <taxon>Ceutorhynchus</taxon>
    </lineage>
</organism>
<name>A0A9P0GJQ3_9CUCU</name>
<dbReference type="Pfam" id="PF00254">
    <property type="entry name" value="FKBP_C"/>
    <property type="match status" value="2"/>
</dbReference>
<keyword evidence="5 7" id="KW-0697">Rotamase</keyword>
<accession>A0A9P0GJQ3</accession>
<reference evidence="10" key="1">
    <citation type="submission" date="2022-01" db="EMBL/GenBank/DDBJ databases">
        <authorList>
            <person name="King R."/>
        </authorList>
    </citation>
    <scope>NUCLEOTIDE SEQUENCE</scope>
</reference>
<keyword evidence="4 8" id="KW-0802">TPR repeat</keyword>
<protein>
    <recommendedName>
        <fullName evidence="2 7">peptidylprolyl isomerase</fullName>
        <ecNumber evidence="2 7">5.2.1.8</ecNumber>
    </recommendedName>
</protein>
<evidence type="ECO:0000256" key="1">
    <source>
        <dbReference type="ARBA" id="ARBA00000971"/>
    </source>
</evidence>
<sequence>MAEIDISPNNDGGVLKQILNEGTGTALPPPGCKVKVHYTGTLLDGTEFDSSRGRNDPFQFNLGKGNVIKGWDIGVATMKKGERAILTCASEYAYGESGSPPKIPPNSTLKFDVEVLDWRGEDLSLLQDGGIERAEILVSGTGFSTPNDGALVTAHLIGTYNGNVFDKRTVTFNLGEGSDQNVIEGIEIALQHFKTSESSRLIIQPKYAFGQTGSTEFNIPASAVVEYVVTLNSFEKEKESWAMDSQEKIEACQVFKEKGTGYFKKCKYDLAVKSYKKILSFLESDSDSGDERRSLLLAAHLNIALCYLKLNDNFQAKASATKALEIDPANEKALFRRGQALNGLGEPRLAAKDFGECLKLDPNNSAARAQQSLCSHVMKEQLEKEKKIYANMFDKFAKMDTQVVISLMAVVVLGNPDADVQLHQRLKRGFHKIVTVPKPYPVYIPKPYPVVKTIPIKVPYKVTVSKPYPVEVLKPYPVPVTKTVQVPVTRTVAVPVKVPIHVPYAVKVPYAVPKPYPIEIENLKVVKESYPVYIENKVPYPVVIDSGHHHGGYHGW</sequence>